<dbReference type="PANTHER" id="PTHR30450">
    <property type="entry name" value="ABC TRANSPORTER PERMEASE"/>
    <property type="match status" value="1"/>
</dbReference>
<keyword evidence="3" id="KW-1003">Cell membrane</keyword>
<keyword evidence="2 7" id="KW-0813">Transport</keyword>
<evidence type="ECO:0000256" key="1">
    <source>
        <dbReference type="ARBA" id="ARBA00004651"/>
    </source>
</evidence>
<evidence type="ECO:0000256" key="3">
    <source>
        <dbReference type="ARBA" id="ARBA00022475"/>
    </source>
</evidence>
<comment type="subcellular location">
    <subcellularLocation>
        <location evidence="1 7">Cell membrane</location>
        <topology evidence="1 7">Multi-pass membrane protein</topology>
    </subcellularLocation>
</comment>
<dbReference type="GO" id="GO:0048473">
    <property type="term" value="P:D-methionine transmembrane transport"/>
    <property type="evidence" value="ECO:0007669"/>
    <property type="project" value="TreeGrafter"/>
</dbReference>
<dbReference type="InterPro" id="IPR000515">
    <property type="entry name" value="MetI-like"/>
</dbReference>
<dbReference type="InterPro" id="IPR051322">
    <property type="entry name" value="AA_ABC_Transporter_Permease"/>
</dbReference>
<dbReference type="InterPro" id="IPR035906">
    <property type="entry name" value="MetI-like_sf"/>
</dbReference>
<evidence type="ECO:0000256" key="5">
    <source>
        <dbReference type="ARBA" id="ARBA00022989"/>
    </source>
</evidence>
<evidence type="ECO:0000259" key="8">
    <source>
        <dbReference type="PROSITE" id="PS50928"/>
    </source>
</evidence>
<dbReference type="Proteomes" id="UP000006190">
    <property type="component" value="Unassembled WGS sequence"/>
</dbReference>
<dbReference type="STRING" id="883113.HMPREF9708_00580"/>
<dbReference type="SUPFAM" id="SSF161098">
    <property type="entry name" value="MetI-like"/>
    <property type="match status" value="1"/>
</dbReference>
<evidence type="ECO:0000256" key="7">
    <source>
        <dbReference type="RuleBase" id="RU363032"/>
    </source>
</evidence>
<feature type="domain" description="ABC transmembrane type-1" evidence="8">
    <location>
        <begin position="41"/>
        <end position="235"/>
    </location>
</feature>
<dbReference type="Gene3D" id="1.10.3720.10">
    <property type="entry name" value="MetI-like"/>
    <property type="match status" value="1"/>
</dbReference>
<dbReference type="PATRIC" id="fig|883113.3.peg.583"/>
<feature type="transmembrane region" description="Helical" evidence="7">
    <location>
        <begin position="90"/>
        <end position="111"/>
    </location>
</feature>
<dbReference type="eggNOG" id="COG2011">
    <property type="taxonomic scope" value="Bacteria"/>
</dbReference>
<feature type="transmembrane region" description="Helical" evidence="7">
    <location>
        <begin position="182"/>
        <end position="204"/>
    </location>
</feature>
<dbReference type="Pfam" id="PF00528">
    <property type="entry name" value="BPD_transp_1"/>
    <property type="match status" value="1"/>
</dbReference>
<keyword evidence="4 7" id="KW-0812">Transmembrane</keyword>
<keyword evidence="5 7" id="KW-1133">Transmembrane helix</keyword>
<dbReference type="AlphaFoldDB" id="H3NHP5"/>
<organism evidence="9 10">
    <name type="scientific">Facklamia languida CCUG 37842</name>
    <dbReference type="NCBI Taxonomy" id="883113"/>
    <lineage>
        <taxon>Bacteria</taxon>
        <taxon>Bacillati</taxon>
        <taxon>Bacillota</taxon>
        <taxon>Bacilli</taxon>
        <taxon>Lactobacillales</taxon>
        <taxon>Aerococcaceae</taxon>
        <taxon>Facklamia</taxon>
    </lineage>
</organism>
<sequence>MDNLKIHWLDAISQRFPGFSDQMEAWLPNAWPLLDEFVVAFLETLYMLGLTIVFAGLIGLIIGIIMTVTGSKGILSHRPTYKVLDSLINIFRSIPFIILLALLVNFTRLIVGKSIGPTAASVPIIIGTIPFFGRQVEIALLEVNPGVIEAAEAMGSSPMGIIFRVYLREGLPALLRVSASTIINVIGLTAMAGVVGGGGLGTVAIARGYQRSRMDVILVATVLILLIVFISQLIFNQLIRMSEHKH</sequence>
<accession>H3NHP5</accession>
<feature type="transmembrane region" description="Helical" evidence="7">
    <location>
        <begin position="45"/>
        <end position="69"/>
    </location>
</feature>
<dbReference type="PROSITE" id="PS50928">
    <property type="entry name" value="ABC_TM1"/>
    <property type="match status" value="1"/>
</dbReference>
<reference evidence="9 10" key="1">
    <citation type="submission" date="2012-01" db="EMBL/GenBank/DDBJ databases">
        <title>The Genome Sequence of Facklamia languida CCUG 37842.</title>
        <authorList>
            <consortium name="The Broad Institute Genome Sequencing Platform"/>
            <person name="Earl A."/>
            <person name="Ward D."/>
            <person name="Feldgarden M."/>
            <person name="Gevers D."/>
            <person name="Huys G."/>
            <person name="Young S.K."/>
            <person name="Zeng Q."/>
            <person name="Gargeya S."/>
            <person name="Fitzgerald M."/>
            <person name="Haas B."/>
            <person name="Abouelleil A."/>
            <person name="Alvarado L."/>
            <person name="Arachchi H.M."/>
            <person name="Berlin A."/>
            <person name="Chapman S.B."/>
            <person name="Gearin G."/>
            <person name="Goldberg J."/>
            <person name="Griggs A."/>
            <person name="Gujja S."/>
            <person name="Hansen M."/>
            <person name="Heiman D."/>
            <person name="Howarth C."/>
            <person name="Larimer J."/>
            <person name="Lui A."/>
            <person name="MacDonald P.J.P."/>
            <person name="McCowen C."/>
            <person name="Montmayeur A."/>
            <person name="Murphy C."/>
            <person name="Neiman D."/>
            <person name="Pearson M."/>
            <person name="Priest M."/>
            <person name="Roberts A."/>
            <person name="Saif S."/>
            <person name="Shea T."/>
            <person name="Sisk P."/>
            <person name="Stolte C."/>
            <person name="Sykes S."/>
            <person name="Wortman J."/>
            <person name="Nusbaum C."/>
            <person name="Birren B."/>
        </authorList>
    </citation>
    <scope>NUCLEOTIDE SEQUENCE [LARGE SCALE GENOMIC DNA]</scope>
    <source>
        <strain evidence="9 10">CCUG 37842</strain>
    </source>
</reference>
<dbReference type="HOGENOM" id="CLU_077375_0_1_9"/>
<evidence type="ECO:0000313" key="9">
    <source>
        <dbReference type="EMBL" id="EHR37951.1"/>
    </source>
</evidence>
<evidence type="ECO:0000256" key="4">
    <source>
        <dbReference type="ARBA" id="ARBA00022692"/>
    </source>
</evidence>
<name>H3NHP5_9LACT</name>
<evidence type="ECO:0000313" key="10">
    <source>
        <dbReference type="Proteomes" id="UP000006190"/>
    </source>
</evidence>
<dbReference type="PANTHER" id="PTHR30450:SF1">
    <property type="entry name" value="D-METHIONINE TRANSPORT SYSTEM PERMEASE PROTEIN METI-RELATED"/>
    <property type="match status" value="1"/>
</dbReference>
<dbReference type="GO" id="GO:0005886">
    <property type="term" value="C:plasma membrane"/>
    <property type="evidence" value="ECO:0007669"/>
    <property type="project" value="UniProtKB-SubCell"/>
</dbReference>
<dbReference type="CDD" id="cd06261">
    <property type="entry name" value="TM_PBP2"/>
    <property type="match status" value="1"/>
</dbReference>
<evidence type="ECO:0000256" key="2">
    <source>
        <dbReference type="ARBA" id="ARBA00022448"/>
    </source>
</evidence>
<comment type="similarity">
    <text evidence="7">Belongs to the binding-protein-dependent transport system permease family.</text>
</comment>
<keyword evidence="10" id="KW-1185">Reference proteome</keyword>
<keyword evidence="6 7" id="KW-0472">Membrane</keyword>
<protein>
    <recommendedName>
        <fullName evidence="8">ABC transmembrane type-1 domain-containing protein</fullName>
    </recommendedName>
</protein>
<dbReference type="EMBL" id="AGEG01000003">
    <property type="protein sequence ID" value="EHR37951.1"/>
    <property type="molecule type" value="Genomic_DNA"/>
</dbReference>
<proteinExistence type="inferred from homology"/>
<gene>
    <name evidence="9" type="ORF">HMPREF9708_00580</name>
</gene>
<feature type="transmembrane region" description="Helical" evidence="7">
    <location>
        <begin position="216"/>
        <end position="235"/>
    </location>
</feature>
<comment type="caution">
    <text evidence="9">The sequence shown here is derived from an EMBL/GenBank/DDBJ whole genome shotgun (WGS) entry which is preliminary data.</text>
</comment>
<dbReference type="OrthoDB" id="9793490at2"/>
<evidence type="ECO:0000256" key="6">
    <source>
        <dbReference type="ARBA" id="ARBA00023136"/>
    </source>
</evidence>